<feature type="domain" description="FAD dependent oxidoreductase" evidence="2">
    <location>
        <begin position="23"/>
        <end position="414"/>
    </location>
</feature>
<proteinExistence type="predicted"/>
<dbReference type="EMBL" id="CP000319">
    <property type="protein sequence ID" value="ABE63477.1"/>
    <property type="molecule type" value="Genomic_DNA"/>
</dbReference>
<dbReference type="PANTHER" id="PTHR13847">
    <property type="entry name" value="SARCOSINE DEHYDROGENASE-RELATED"/>
    <property type="match status" value="1"/>
</dbReference>
<dbReference type="SUPFAM" id="SSF54373">
    <property type="entry name" value="FAD-linked reductases, C-terminal domain"/>
    <property type="match status" value="1"/>
</dbReference>
<dbReference type="GO" id="GO:0005737">
    <property type="term" value="C:cytoplasm"/>
    <property type="evidence" value="ECO:0007669"/>
    <property type="project" value="TreeGrafter"/>
</dbReference>
<keyword evidence="1 3" id="KW-0560">Oxidoreductase</keyword>
<dbReference type="KEGG" id="nha:Nham_2698"/>
<dbReference type="Proteomes" id="UP000001953">
    <property type="component" value="Chromosome"/>
</dbReference>
<evidence type="ECO:0000259" key="2">
    <source>
        <dbReference type="Pfam" id="PF01266"/>
    </source>
</evidence>
<dbReference type="InterPro" id="IPR006076">
    <property type="entry name" value="FAD-dep_OxRdtase"/>
</dbReference>
<protein>
    <submittedName>
        <fullName evidence="3">D-amino-acid dehydrogenase</fullName>
        <ecNumber evidence="3">1.4.99.1</ecNumber>
    </submittedName>
</protein>
<dbReference type="eggNOG" id="COG0665">
    <property type="taxonomic scope" value="Bacteria"/>
</dbReference>
<dbReference type="Pfam" id="PF01266">
    <property type="entry name" value="DAO"/>
    <property type="match status" value="1"/>
</dbReference>
<dbReference type="InterPro" id="IPR036188">
    <property type="entry name" value="FAD/NAD-bd_sf"/>
</dbReference>
<dbReference type="RefSeq" id="WP_011511143.1">
    <property type="nucleotide sequence ID" value="NC_007964.1"/>
</dbReference>
<dbReference type="GO" id="GO:0016491">
    <property type="term" value="F:oxidoreductase activity"/>
    <property type="evidence" value="ECO:0007669"/>
    <property type="project" value="UniProtKB-KW"/>
</dbReference>
<gene>
    <name evidence="3" type="ordered locus">Nham_2698</name>
</gene>
<accession>Q1QJX0</accession>
<evidence type="ECO:0000256" key="1">
    <source>
        <dbReference type="ARBA" id="ARBA00023002"/>
    </source>
</evidence>
<dbReference type="Gene3D" id="3.30.9.10">
    <property type="entry name" value="D-Amino Acid Oxidase, subunit A, domain 2"/>
    <property type="match status" value="1"/>
</dbReference>
<sequence length="433" mass="47605">MITFGEAERFLGSESRVALVKADVLVLGAGIVGVSAALHLQKRGRDVILVDRHEGAGEETSYGNAGLIECASVFPYVFPYDLRQILRYALNRSAEAHYRFRDLPAFLPWLVRYFLASSPERAFRSAMAALPLIRRSLVEHEALIAEAGVPQLLRRTGWIKLFRSNATLDKGLADLERIRRYGVEADVLDDKAIAVREPNLSGTFAGAIHWPAPGFIPDPGALTKAYAALFVRRGGRFIAADARTLMQSEASWRVDGPNGALSGREAVIALGPWSDDVFRRLGYNMPLGIKRGYHLHLAPRGNAVLNHPVLDSDRGYLLAPMNRGIRLTTGAEFARRDAPPSPVQIERTLPMARELFPLGGAIDATPWMGRRPCMPDMLPVIGKAARHAGLWFDFGHQHHGLTLGPVTGRLLAEMMTGEEPLADPRPFAAERFG</sequence>
<dbReference type="STRING" id="323097.Nham_2698"/>
<dbReference type="AlphaFoldDB" id="Q1QJX0"/>
<dbReference type="Gene3D" id="3.50.50.60">
    <property type="entry name" value="FAD/NAD(P)-binding domain"/>
    <property type="match status" value="2"/>
</dbReference>
<name>Q1QJX0_NITHX</name>
<keyword evidence="4" id="KW-1185">Reference proteome</keyword>
<evidence type="ECO:0000313" key="3">
    <source>
        <dbReference type="EMBL" id="ABE63477.1"/>
    </source>
</evidence>
<reference evidence="3 4" key="1">
    <citation type="submission" date="2006-03" db="EMBL/GenBank/DDBJ databases">
        <title>Complete sequence of chromosome of Nitrobacter hamburgensis X14.</title>
        <authorList>
            <consortium name="US DOE Joint Genome Institute"/>
            <person name="Copeland A."/>
            <person name="Lucas S."/>
            <person name="Lapidus A."/>
            <person name="Barry K."/>
            <person name="Detter J.C."/>
            <person name="Glavina del Rio T."/>
            <person name="Hammon N."/>
            <person name="Israni S."/>
            <person name="Dalin E."/>
            <person name="Tice H."/>
            <person name="Pitluck S."/>
            <person name="Chain P."/>
            <person name="Malfatti S."/>
            <person name="Shin M."/>
            <person name="Vergez L."/>
            <person name="Schmutz J."/>
            <person name="Larimer F."/>
            <person name="Land M."/>
            <person name="Hauser L."/>
            <person name="Kyrpides N."/>
            <person name="Ivanova N."/>
            <person name="Ward B."/>
            <person name="Arp D."/>
            <person name="Klotz M."/>
            <person name="Stein L."/>
            <person name="O'Mullan G."/>
            <person name="Starkenburg S."/>
            <person name="Sayavedra L."/>
            <person name="Poret-Peterson A.T."/>
            <person name="Gentry M.E."/>
            <person name="Bruce D."/>
            <person name="Richardson P."/>
        </authorList>
    </citation>
    <scope>NUCLEOTIDE SEQUENCE [LARGE SCALE GENOMIC DNA]</scope>
    <source>
        <strain evidence="4">DSM 10229 / NCIMB 13809 / X14</strain>
    </source>
</reference>
<dbReference type="HOGENOM" id="CLU_007884_9_0_5"/>
<dbReference type="EC" id="1.4.99.1" evidence="3"/>
<organism evidence="3 4">
    <name type="scientific">Nitrobacter hamburgensis (strain DSM 10229 / NCIMB 13809 / X14)</name>
    <dbReference type="NCBI Taxonomy" id="323097"/>
    <lineage>
        <taxon>Bacteria</taxon>
        <taxon>Pseudomonadati</taxon>
        <taxon>Pseudomonadota</taxon>
        <taxon>Alphaproteobacteria</taxon>
        <taxon>Hyphomicrobiales</taxon>
        <taxon>Nitrobacteraceae</taxon>
        <taxon>Nitrobacter</taxon>
    </lineage>
</organism>
<dbReference type="SUPFAM" id="SSF51905">
    <property type="entry name" value="FAD/NAD(P)-binding domain"/>
    <property type="match status" value="1"/>
</dbReference>
<dbReference type="PANTHER" id="PTHR13847:SF289">
    <property type="entry name" value="GLYCINE OXIDASE"/>
    <property type="match status" value="1"/>
</dbReference>
<evidence type="ECO:0000313" key="4">
    <source>
        <dbReference type="Proteomes" id="UP000001953"/>
    </source>
</evidence>